<evidence type="ECO:0000259" key="2">
    <source>
        <dbReference type="Pfam" id="PF10882"/>
    </source>
</evidence>
<feature type="transmembrane region" description="Helical" evidence="1">
    <location>
        <begin position="170"/>
        <end position="190"/>
    </location>
</feature>
<dbReference type="InterPro" id="IPR043831">
    <property type="entry name" value="DUF5808"/>
</dbReference>
<keyword evidence="1" id="KW-0472">Membrane</keyword>
<accession>A0A6C0G8C7</accession>
<dbReference type="InterPro" id="IPR027783">
    <property type="entry name" value="Bacterial_PH-related"/>
</dbReference>
<dbReference type="EMBL" id="CP048209">
    <property type="protein sequence ID" value="QHT64004.1"/>
    <property type="molecule type" value="Genomic_DNA"/>
</dbReference>
<organism evidence="4 5">
    <name type="scientific">Paenibacillus lycopersici</name>
    <dbReference type="NCBI Taxonomy" id="2704462"/>
    <lineage>
        <taxon>Bacteria</taxon>
        <taxon>Bacillati</taxon>
        <taxon>Bacillota</taxon>
        <taxon>Bacilli</taxon>
        <taxon>Bacillales</taxon>
        <taxon>Paenibacillaceae</taxon>
        <taxon>Paenibacillus</taxon>
    </lineage>
</organism>
<evidence type="ECO:0000259" key="3">
    <source>
        <dbReference type="Pfam" id="PF19124"/>
    </source>
</evidence>
<feature type="transmembrane region" description="Helical" evidence="1">
    <location>
        <begin position="85"/>
        <end position="103"/>
    </location>
</feature>
<feature type="transmembrane region" description="Helical" evidence="1">
    <location>
        <begin position="247"/>
        <end position="266"/>
    </location>
</feature>
<feature type="transmembrane region" description="Helical" evidence="1">
    <location>
        <begin position="144"/>
        <end position="164"/>
    </location>
</feature>
<dbReference type="AlphaFoldDB" id="A0A6C0G8C7"/>
<protein>
    <submittedName>
        <fullName evidence="4">Uncharacterized protein</fullName>
    </submittedName>
</protein>
<dbReference type="Pfam" id="PF10882">
    <property type="entry name" value="bPH_5"/>
    <property type="match status" value="1"/>
</dbReference>
<keyword evidence="1" id="KW-0812">Transmembrane</keyword>
<feature type="domain" description="Bacterial Pleckstrin homology" evidence="2">
    <location>
        <begin position="366"/>
        <end position="453"/>
    </location>
</feature>
<feature type="domain" description="DUF5808" evidence="3">
    <location>
        <begin position="306"/>
        <end position="329"/>
    </location>
</feature>
<evidence type="ECO:0000256" key="1">
    <source>
        <dbReference type="SAM" id="Phobius"/>
    </source>
</evidence>
<name>A0A6C0G8C7_9BACL</name>
<dbReference type="Pfam" id="PF19124">
    <property type="entry name" value="DUF5808"/>
    <property type="match status" value="1"/>
</dbReference>
<feature type="transmembrane region" description="Helical" evidence="1">
    <location>
        <begin position="6"/>
        <end position="22"/>
    </location>
</feature>
<dbReference type="Proteomes" id="UP000476064">
    <property type="component" value="Chromosome"/>
</dbReference>
<sequence length="464" mass="51612">MTITLIQLFPILILYLAMWATYRPLASYKNGMLFAVTLPAHAIEHPAVGAIQVRFKKQFARLSIWLGAAALPLLALNAWEALNAYSFIYFFAWLTVFIVGMAAPGRRAFRATLALKREQEWFVGKKNVVHGDLRAARMKNATSAPIGLFAFPLAISIGTLLWAIREEEPLTGIAYAGIGLTLLLAIAAYYMGRMKAQAFSANSDLNLSLNQARRRALSYMWLLLAIAQSVHAPLLIALLSLDSTAEIGIWITVPALLALVSLLLVLTTYRRIHAREQEALSQDGQAIYTDDDEYWANGFTYHNPYDNAVIVPKRIGIGTTINTGTVAGKIIAGGIVALFAGTIIVVSFLLIRSELTSPMLTLTAEHRIEIDYPMYDYGFPLADIEQLDLVDEVPKGNRTNGEGTPRVARGKFTLKGLGAARLYVYKNNPPYIRIKLRNTYIFFNDLDPERTKQLYAQLEQAWQP</sequence>
<reference evidence="4 5" key="1">
    <citation type="submission" date="2020-01" db="EMBL/GenBank/DDBJ databases">
        <title>Paenibacillus sp. nov., isolated from tomato rhizosphere.</title>
        <authorList>
            <person name="Weon H.-Y."/>
            <person name="Lee S.A."/>
        </authorList>
    </citation>
    <scope>NUCLEOTIDE SEQUENCE [LARGE SCALE GENOMIC DNA]</scope>
    <source>
        <strain evidence="4 5">12200R-189</strain>
    </source>
</reference>
<proteinExistence type="predicted"/>
<dbReference type="KEGG" id="plyc:GXP70_19250"/>
<feature type="transmembrane region" description="Helical" evidence="1">
    <location>
        <begin position="219"/>
        <end position="241"/>
    </location>
</feature>
<keyword evidence="1" id="KW-1133">Transmembrane helix</keyword>
<feature type="transmembrane region" description="Helical" evidence="1">
    <location>
        <begin position="62"/>
        <end position="79"/>
    </location>
</feature>
<keyword evidence="5" id="KW-1185">Reference proteome</keyword>
<feature type="transmembrane region" description="Helical" evidence="1">
    <location>
        <begin position="330"/>
        <end position="351"/>
    </location>
</feature>
<evidence type="ECO:0000313" key="4">
    <source>
        <dbReference type="EMBL" id="QHT64004.1"/>
    </source>
</evidence>
<evidence type="ECO:0000313" key="5">
    <source>
        <dbReference type="Proteomes" id="UP000476064"/>
    </source>
</evidence>
<gene>
    <name evidence="4" type="ORF">GXP70_19250</name>
</gene>